<dbReference type="PROSITE" id="PS50983">
    <property type="entry name" value="FE_B12_PBP"/>
    <property type="match status" value="1"/>
</dbReference>
<gene>
    <name evidence="8" type="ORF">H0A36_03545</name>
</gene>
<dbReference type="SUPFAM" id="SSF53807">
    <property type="entry name" value="Helical backbone' metal receptor"/>
    <property type="match status" value="1"/>
</dbReference>
<keyword evidence="3" id="KW-0813">Transport</keyword>
<dbReference type="AlphaFoldDB" id="A0A853HXI6"/>
<keyword evidence="4" id="KW-0408">Iron</keyword>
<protein>
    <submittedName>
        <fullName evidence="8">Iron-siderophore ABC transporter substrate-binding protein</fullName>
    </submittedName>
</protein>
<comment type="subcellular location">
    <subcellularLocation>
        <location evidence="1">Cell envelope</location>
    </subcellularLocation>
</comment>
<dbReference type="PANTHER" id="PTHR30532">
    <property type="entry name" value="IRON III DICITRATE-BINDING PERIPLASMIC PROTEIN"/>
    <property type="match status" value="1"/>
</dbReference>
<dbReference type="GO" id="GO:1901678">
    <property type="term" value="P:iron coordination entity transport"/>
    <property type="evidence" value="ECO:0007669"/>
    <property type="project" value="UniProtKB-ARBA"/>
</dbReference>
<accession>A0A853HXI6</accession>
<name>A0A853HXI6_9GAMM</name>
<keyword evidence="4" id="KW-0410">Iron transport</keyword>
<evidence type="ECO:0000313" key="9">
    <source>
        <dbReference type="Proteomes" id="UP000569732"/>
    </source>
</evidence>
<dbReference type="InterPro" id="IPR051313">
    <property type="entry name" value="Bact_iron-sidero_bind"/>
</dbReference>
<dbReference type="Gene3D" id="3.40.50.1980">
    <property type="entry name" value="Nitrogenase molybdenum iron protein domain"/>
    <property type="match status" value="2"/>
</dbReference>
<evidence type="ECO:0000256" key="5">
    <source>
        <dbReference type="ARBA" id="ARBA00022729"/>
    </source>
</evidence>
<feature type="domain" description="Fe/B12 periplasmic-binding" evidence="7">
    <location>
        <begin position="76"/>
        <end position="337"/>
    </location>
</feature>
<dbReference type="PANTHER" id="PTHR30532:SF25">
    <property type="entry name" value="IRON(III) DICITRATE-BINDING PERIPLASMIC PROTEIN"/>
    <property type="match status" value="1"/>
</dbReference>
<dbReference type="Pfam" id="PF01497">
    <property type="entry name" value="Peripla_BP_2"/>
    <property type="match status" value="1"/>
</dbReference>
<dbReference type="CDD" id="cd01146">
    <property type="entry name" value="FhuD"/>
    <property type="match status" value="1"/>
</dbReference>
<dbReference type="EMBL" id="JACCKB010000003">
    <property type="protein sequence ID" value="NYZ65069.1"/>
    <property type="molecule type" value="Genomic_DNA"/>
</dbReference>
<keyword evidence="5" id="KW-0732">Signal</keyword>
<dbReference type="InterPro" id="IPR002491">
    <property type="entry name" value="ABC_transptr_periplasmic_BD"/>
</dbReference>
<evidence type="ECO:0000256" key="3">
    <source>
        <dbReference type="ARBA" id="ARBA00022448"/>
    </source>
</evidence>
<evidence type="ECO:0000256" key="2">
    <source>
        <dbReference type="ARBA" id="ARBA00008814"/>
    </source>
</evidence>
<organism evidence="8 9">
    <name type="scientific">Spartinivicinus marinus</name>
    <dbReference type="NCBI Taxonomy" id="2994442"/>
    <lineage>
        <taxon>Bacteria</taxon>
        <taxon>Pseudomonadati</taxon>
        <taxon>Pseudomonadota</taxon>
        <taxon>Gammaproteobacteria</taxon>
        <taxon>Oceanospirillales</taxon>
        <taxon>Zooshikellaceae</taxon>
        <taxon>Spartinivicinus</taxon>
    </lineage>
</organism>
<evidence type="ECO:0000256" key="4">
    <source>
        <dbReference type="ARBA" id="ARBA00022496"/>
    </source>
</evidence>
<sequence>MSNKLVQYIWLVTIVILVGCQPADVSNETQQLQQKQQSQGVLNQSTSSKQQETYNDTRQVRDMTGAEVIIPRQPKRVIALSEVDLDSLIALGMQPVGATAGRGQITTPSYLADHTTDVTIVGRLGLPSIDKLIELKPDLILAGGFIDPVALKQVKKIAPTLVTHSIGENWKQAFQRTASLLGQEQAAEIYWETYNKRVSQLKSALGENANAKISVVRWNPKGPSYMLGDSFISSVLNDIQLKRPETQNQPGAGHSPPLSLEALEKIDGDWLFVGTLVEKSKATQALEHIKATQVFQQLKAVQNNHVVNVDGSLWTSVGGPLAAMAVLNDLATAFEGS</sequence>
<dbReference type="Proteomes" id="UP000569732">
    <property type="component" value="Unassembled WGS sequence"/>
</dbReference>
<keyword evidence="4" id="KW-0406">Ion transport</keyword>
<evidence type="ECO:0000256" key="1">
    <source>
        <dbReference type="ARBA" id="ARBA00004196"/>
    </source>
</evidence>
<feature type="region of interest" description="Disordered" evidence="6">
    <location>
        <begin position="36"/>
        <end position="56"/>
    </location>
</feature>
<dbReference type="RefSeq" id="WP_180567097.1">
    <property type="nucleotide sequence ID" value="NZ_JACCKB010000003.1"/>
</dbReference>
<feature type="compositionally biased region" description="Polar residues" evidence="6">
    <location>
        <begin position="40"/>
        <end position="56"/>
    </location>
</feature>
<dbReference type="GO" id="GO:0030288">
    <property type="term" value="C:outer membrane-bounded periplasmic space"/>
    <property type="evidence" value="ECO:0007669"/>
    <property type="project" value="TreeGrafter"/>
</dbReference>
<reference evidence="8 9" key="1">
    <citation type="submission" date="2020-07" db="EMBL/GenBank/DDBJ databases">
        <title>Endozoicomonas sp. nov., isolated from sediment.</title>
        <authorList>
            <person name="Gu T."/>
        </authorList>
    </citation>
    <scope>NUCLEOTIDE SEQUENCE [LARGE SCALE GENOMIC DNA]</scope>
    <source>
        <strain evidence="8 9">SM1973</strain>
    </source>
</reference>
<evidence type="ECO:0000259" key="7">
    <source>
        <dbReference type="PROSITE" id="PS50983"/>
    </source>
</evidence>
<evidence type="ECO:0000313" key="8">
    <source>
        <dbReference type="EMBL" id="NYZ65069.1"/>
    </source>
</evidence>
<comment type="similarity">
    <text evidence="2">Belongs to the bacterial solute-binding protein 8 family.</text>
</comment>
<evidence type="ECO:0000256" key="6">
    <source>
        <dbReference type="SAM" id="MobiDB-lite"/>
    </source>
</evidence>
<dbReference type="PROSITE" id="PS51257">
    <property type="entry name" value="PROKAR_LIPOPROTEIN"/>
    <property type="match status" value="1"/>
</dbReference>
<keyword evidence="9" id="KW-1185">Reference proteome</keyword>
<comment type="caution">
    <text evidence="8">The sequence shown here is derived from an EMBL/GenBank/DDBJ whole genome shotgun (WGS) entry which is preliminary data.</text>
</comment>
<proteinExistence type="inferred from homology"/>